<feature type="region of interest" description="Disordered" evidence="1">
    <location>
        <begin position="73"/>
        <end position="94"/>
    </location>
</feature>
<comment type="caution">
    <text evidence="2">The sequence shown here is derived from an EMBL/GenBank/DDBJ whole genome shotgun (WGS) entry which is preliminary data.</text>
</comment>
<gene>
    <name evidence="2" type="ORF">OM076_15930</name>
</gene>
<dbReference type="EMBL" id="JAPDOD010000014">
    <property type="protein sequence ID" value="MDA0161763.1"/>
    <property type="molecule type" value="Genomic_DNA"/>
</dbReference>
<evidence type="ECO:0000256" key="1">
    <source>
        <dbReference type="SAM" id="MobiDB-lite"/>
    </source>
</evidence>
<keyword evidence="3" id="KW-1185">Reference proteome</keyword>
<proteinExistence type="predicted"/>
<accession>A0A9X3MUZ1</accession>
<sequence>MRRIVLLAVPIALAGCGGSQTRENHLRPPTPVTLTAAIHEDAVQVSPARVGAGIVVLVVSNQSSSPQTVTFETNELGGARGGTTASSPEIAPRSTGRLTIHTRQGLYSVHTQDDAIRAAAVKIGPPRKSSQDDLLLP</sequence>
<reference evidence="2" key="1">
    <citation type="submission" date="2022-10" db="EMBL/GenBank/DDBJ databases">
        <title>The WGS of Solirubrobacter ginsenosidimutans DSM 21036.</title>
        <authorList>
            <person name="Jiang Z."/>
        </authorList>
    </citation>
    <scope>NUCLEOTIDE SEQUENCE</scope>
    <source>
        <strain evidence="2">DSM 21036</strain>
    </source>
</reference>
<dbReference type="AlphaFoldDB" id="A0A9X3MUZ1"/>
<protein>
    <recommendedName>
        <fullName evidence="4">Lipoprotein</fullName>
    </recommendedName>
</protein>
<dbReference type="PROSITE" id="PS51257">
    <property type="entry name" value="PROKAR_LIPOPROTEIN"/>
    <property type="match status" value="1"/>
</dbReference>
<dbReference type="RefSeq" id="WP_270040979.1">
    <property type="nucleotide sequence ID" value="NZ_JAPDOD010000014.1"/>
</dbReference>
<organism evidence="2 3">
    <name type="scientific">Solirubrobacter ginsenosidimutans</name>
    <dbReference type="NCBI Taxonomy" id="490573"/>
    <lineage>
        <taxon>Bacteria</taxon>
        <taxon>Bacillati</taxon>
        <taxon>Actinomycetota</taxon>
        <taxon>Thermoleophilia</taxon>
        <taxon>Solirubrobacterales</taxon>
        <taxon>Solirubrobacteraceae</taxon>
        <taxon>Solirubrobacter</taxon>
    </lineage>
</organism>
<evidence type="ECO:0000313" key="3">
    <source>
        <dbReference type="Proteomes" id="UP001149140"/>
    </source>
</evidence>
<dbReference type="Proteomes" id="UP001149140">
    <property type="component" value="Unassembled WGS sequence"/>
</dbReference>
<evidence type="ECO:0008006" key="4">
    <source>
        <dbReference type="Google" id="ProtNLM"/>
    </source>
</evidence>
<evidence type="ECO:0000313" key="2">
    <source>
        <dbReference type="EMBL" id="MDA0161763.1"/>
    </source>
</evidence>
<name>A0A9X3MUZ1_9ACTN</name>